<organism evidence="2">
    <name type="scientific">Culicoides sonorensis</name>
    <name type="common">Biting midge</name>
    <dbReference type="NCBI Taxonomy" id="179676"/>
    <lineage>
        <taxon>Eukaryota</taxon>
        <taxon>Metazoa</taxon>
        <taxon>Ecdysozoa</taxon>
        <taxon>Arthropoda</taxon>
        <taxon>Hexapoda</taxon>
        <taxon>Insecta</taxon>
        <taxon>Pterygota</taxon>
        <taxon>Neoptera</taxon>
        <taxon>Endopterygota</taxon>
        <taxon>Diptera</taxon>
        <taxon>Nematocera</taxon>
        <taxon>Chironomoidea</taxon>
        <taxon>Ceratopogonidae</taxon>
        <taxon>Ceratopogoninae</taxon>
        <taxon>Culicoides</taxon>
        <taxon>Monoculicoides</taxon>
    </lineage>
</organism>
<dbReference type="VEuPathDB" id="VectorBase:CSON001193"/>
<evidence type="ECO:0000256" key="1">
    <source>
        <dbReference type="SAM" id="SignalP"/>
    </source>
</evidence>
<proteinExistence type="predicted"/>
<accession>A0A336MG39</accession>
<keyword evidence="1" id="KW-0732">Signal</keyword>
<name>A0A336MG39_CULSO</name>
<dbReference type="EMBL" id="UFQT01001180">
    <property type="protein sequence ID" value="SSX29362.1"/>
    <property type="molecule type" value="Genomic_DNA"/>
</dbReference>
<protein>
    <submittedName>
        <fullName evidence="2">CSON001193 protein</fullName>
    </submittedName>
</protein>
<reference evidence="2" key="1">
    <citation type="submission" date="2018-07" db="EMBL/GenBank/DDBJ databases">
        <authorList>
            <person name="Quirk P.G."/>
            <person name="Krulwich T.A."/>
        </authorList>
    </citation>
    <scope>NUCLEOTIDE SEQUENCE</scope>
</reference>
<dbReference type="AlphaFoldDB" id="A0A336MG39"/>
<gene>
    <name evidence="2" type="primary">CSON001193</name>
</gene>
<sequence length="69" mass="7415">MKFFVVLAIVAYSAATSAVKVASPAYSLNVIHHPSGAHSVYNPFVKPAYPTVQFPTHGQANSFFGKISF</sequence>
<evidence type="ECO:0000313" key="2">
    <source>
        <dbReference type="EMBL" id="SSX29362.1"/>
    </source>
</evidence>
<feature type="signal peptide" evidence="1">
    <location>
        <begin position="1"/>
        <end position="18"/>
    </location>
</feature>
<feature type="chain" id="PRO_5016275552" evidence="1">
    <location>
        <begin position="19"/>
        <end position="69"/>
    </location>
</feature>